<feature type="region of interest" description="Disordered" evidence="1">
    <location>
        <begin position="278"/>
        <end position="304"/>
    </location>
</feature>
<sequence>MNTVFQPNSKNVSDAAVSEVSFFEKHEFAIRRIHSLLGLVPLGAYMCVHLATNASLLNGVATFQRAVFLIHSLGSVLPLVEWGFIFLPLLFHAILGVWIIYTGKTNSSQYRFTANKRYTWQRWTGMIAFLFLMVHVLHLHGWFHAEPWLALMEPLGLAGFKPYNAASTLIMQMDGFIWPTFYLLGVLATIYHLANGIWTAGITWGLWISPQAQERATKLCVAFGLVLTVLGTGAWWAAVSPSVEEAKEARMIEDEMYEANLKGGLVYENDEKRIPADKVLGESHDASADDESQDSADAQAMLLP</sequence>
<organism evidence="3 4">
    <name type="scientific">Crateriforma conspicua</name>
    <dbReference type="NCBI Taxonomy" id="2527996"/>
    <lineage>
        <taxon>Bacteria</taxon>
        <taxon>Pseudomonadati</taxon>
        <taxon>Planctomycetota</taxon>
        <taxon>Planctomycetia</taxon>
        <taxon>Planctomycetales</taxon>
        <taxon>Planctomycetaceae</taxon>
        <taxon>Crateriforma</taxon>
    </lineage>
</organism>
<dbReference type="SUPFAM" id="SSF81343">
    <property type="entry name" value="Fumarate reductase respiratory complex transmembrane subunits"/>
    <property type="match status" value="1"/>
</dbReference>
<evidence type="ECO:0000313" key="3">
    <source>
        <dbReference type="EMBL" id="TWT69659.1"/>
    </source>
</evidence>
<evidence type="ECO:0000256" key="2">
    <source>
        <dbReference type="SAM" id="Phobius"/>
    </source>
</evidence>
<dbReference type="Gene3D" id="1.20.1300.10">
    <property type="entry name" value="Fumarate reductase/succinate dehydrogenase, transmembrane subunit"/>
    <property type="match status" value="1"/>
</dbReference>
<protein>
    <submittedName>
        <fullName evidence="3">Succinate dehydrogenase cytochrome b558 subunit</fullName>
    </submittedName>
</protein>
<dbReference type="GO" id="GO:0016020">
    <property type="term" value="C:membrane"/>
    <property type="evidence" value="ECO:0007669"/>
    <property type="project" value="InterPro"/>
</dbReference>
<gene>
    <name evidence="3" type="primary">sdhC</name>
    <name evidence="3" type="ORF">Pan14r_19490</name>
</gene>
<proteinExistence type="predicted"/>
<dbReference type="AlphaFoldDB" id="A0A5C5Y4A5"/>
<dbReference type="RefSeq" id="WP_197203521.1">
    <property type="nucleotide sequence ID" value="NZ_SJPL01000001.1"/>
</dbReference>
<evidence type="ECO:0000313" key="4">
    <source>
        <dbReference type="Proteomes" id="UP000317238"/>
    </source>
</evidence>
<feature type="compositionally biased region" description="Low complexity" evidence="1">
    <location>
        <begin position="295"/>
        <end position="304"/>
    </location>
</feature>
<keyword evidence="4" id="KW-1185">Reference proteome</keyword>
<feature type="transmembrane region" description="Helical" evidence="2">
    <location>
        <begin position="219"/>
        <end position="238"/>
    </location>
</feature>
<reference evidence="3 4" key="1">
    <citation type="submission" date="2019-02" db="EMBL/GenBank/DDBJ databases">
        <title>Deep-cultivation of Planctomycetes and their phenomic and genomic characterization uncovers novel biology.</title>
        <authorList>
            <person name="Wiegand S."/>
            <person name="Jogler M."/>
            <person name="Boedeker C."/>
            <person name="Pinto D."/>
            <person name="Vollmers J."/>
            <person name="Rivas-Marin E."/>
            <person name="Kohn T."/>
            <person name="Peeters S.H."/>
            <person name="Heuer A."/>
            <person name="Rast P."/>
            <person name="Oberbeckmann S."/>
            <person name="Bunk B."/>
            <person name="Jeske O."/>
            <person name="Meyerdierks A."/>
            <person name="Storesund J.E."/>
            <person name="Kallscheuer N."/>
            <person name="Luecker S."/>
            <person name="Lage O.M."/>
            <person name="Pohl T."/>
            <person name="Merkel B.J."/>
            <person name="Hornburger P."/>
            <person name="Mueller R.-W."/>
            <person name="Bruemmer F."/>
            <person name="Labrenz M."/>
            <person name="Spormann A.M."/>
            <person name="Op Den Camp H."/>
            <person name="Overmann J."/>
            <person name="Amann R."/>
            <person name="Jetten M.S.M."/>
            <person name="Mascher T."/>
            <person name="Medema M.H."/>
            <person name="Devos D.P."/>
            <person name="Kaster A.-K."/>
            <person name="Ovreas L."/>
            <person name="Rohde M."/>
            <person name="Galperin M.Y."/>
            <person name="Jogler C."/>
        </authorList>
    </citation>
    <scope>NUCLEOTIDE SEQUENCE [LARGE SCALE GENOMIC DNA]</scope>
    <source>
        <strain evidence="3 4">Pan14r</strain>
    </source>
</reference>
<dbReference type="CDD" id="cd03497">
    <property type="entry name" value="SQR_TypeB_1_TM"/>
    <property type="match status" value="1"/>
</dbReference>
<feature type="transmembrane region" description="Helical" evidence="2">
    <location>
        <begin position="82"/>
        <end position="102"/>
    </location>
</feature>
<dbReference type="InterPro" id="IPR016002">
    <property type="entry name" value="Succ_DH_cyt_b558_Firmicute"/>
</dbReference>
<keyword evidence="2" id="KW-0472">Membrane</keyword>
<keyword evidence="2" id="KW-0812">Transmembrane</keyword>
<feature type="transmembrane region" description="Helical" evidence="2">
    <location>
        <begin position="123"/>
        <end position="143"/>
    </location>
</feature>
<accession>A0A5C5Y4A5</accession>
<feature type="transmembrane region" description="Helical" evidence="2">
    <location>
        <begin position="33"/>
        <end position="52"/>
    </location>
</feature>
<dbReference type="EMBL" id="SJPL01000001">
    <property type="protein sequence ID" value="TWT69659.1"/>
    <property type="molecule type" value="Genomic_DNA"/>
</dbReference>
<dbReference type="Proteomes" id="UP000317238">
    <property type="component" value="Unassembled WGS sequence"/>
</dbReference>
<keyword evidence="2" id="KW-1133">Transmembrane helix</keyword>
<name>A0A5C5Y4A5_9PLAN</name>
<comment type="caution">
    <text evidence="3">The sequence shown here is derived from an EMBL/GenBank/DDBJ whole genome shotgun (WGS) entry which is preliminary data.</text>
</comment>
<evidence type="ECO:0000256" key="1">
    <source>
        <dbReference type="SAM" id="MobiDB-lite"/>
    </source>
</evidence>
<dbReference type="InterPro" id="IPR034804">
    <property type="entry name" value="SQR/QFR_C/D"/>
</dbReference>
<feature type="compositionally biased region" description="Basic and acidic residues" evidence="1">
    <location>
        <begin position="278"/>
        <end position="287"/>
    </location>
</feature>
<feature type="transmembrane region" description="Helical" evidence="2">
    <location>
        <begin position="181"/>
        <end position="207"/>
    </location>
</feature>